<feature type="active site" description="Acyl-ester intermediate" evidence="3">
    <location>
        <position position="261"/>
    </location>
</feature>
<comment type="caution">
    <text evidence="5">The sequence shown here is derived from an EMBL/GenBank/DDBJ whole genome shotgun (WGS) entry which is preliminary data.</text>
</comment>
<gene>
    <name evidence="5" type="ORF">N7532_009735</name>
</gene>
<dbReference type="PANTHER" id="PTHR46072">
    <property type="entry name" value="AMIDASE-RELATED-RELATED"/>
    <property type="match status" value="1"/>
</dbReference>
<reference evidence="5" key="1">
    <citation type="submission" date="2022-11" db="EMBL/GenBank/DDBJ databases">
        <authorList>
            <person name="Petersen C."/>
        </authorList>
    </citation>
    <scope>NUCLEOTIDE SEQUENCE</scope>
    <source>
        <strain evidence="5">IBT 30761</strain>
    </source>
</reference>
<dbReference type="Pfam" id="PF01425">
    <property type="entry name" value="Amidase"/>
    <property type="match status" value="2"/>
</dbReference>
<dbReference type="RefSeq" id="XP_056469642.1">
    <property type="nucleotide sequence ID" value="XM_056622226.1"/>
</dbReference>
<dbReference type="GO" id="GO:0016787">
    <property type="term" value="F:hydrolase activity"/>
    <property type="evidence" value="ECO:0007669"/>
    <property type="project" value="UniProtKB-KW"/>
</dbReference>
<dbReference type="InterPro" id="IPR036928">
    <property type="entry name" value="AS_sf"/>
</dbReference>
<organism evidence="5 6">
    <name type="scientific">Penicillium argentinense</name>
    <dbReference type="NCBI Taxonomy" id="1131581"/>
    <lineage>
        <taxon>Eukaryota</taxon>
        <taxon>Fungi</taxon>
        <taxon>Dikarya</taxon>
        <taxon>Ascomycota</taxon>
        <taxon>Pezizomycotina</taxon>
        <taxon>Eurotiomycetes</taxon>
        <taxon>Eurotiomycetidae</taxon>
        <taxon>Eurotiales</taxon>
        <taxon>Aspergillaceae</taxon>
        <taxon>Penicillium</taxon>
    </lineage>
</organism>
<dbReference type="Proteomes" id="UP001149074">
    <property type="component" value="Unassembled WGS sequence"/>
</dbReference>
<sequence>MTVEKPSWQSIAERKRAALQELLPVSLQIESVPSADNLPNVTGFIQTFLSPAELDITENHSAEALLSKLTAGELTATEVTKAFCHRATIAHQLVNCLSEILFPQALSRAEELDDYYRTHGKPIGPLHGLPISLKDQFRVEGTETSLGYVAWLDAVETQETESWLVKALKGMGAIIIAKTNVPSSLMAIETNNNIVGYTTNPHNRLLSSGGSSGGEAALLSLRGSILGFGSDLGQFLSAAYSHPRVHHSGADSGTFPQAGASIRLPCSFTGISGLKPSHGRLPYLKVANSMEGHETVPSVIGPMGHNISDLRFVVQKVIEHSPWLTDPKVIHLPWRSEIENEVHERKAAKRLTFGVLRHDGVVKPHPPVARAIEQTVHALEAAGYEVIEWSPPPHSEAFHILWNTFAVDGGIDIHRTLQQSGEPPVPQLAVSYGENLGHLPVSTVNDLWKIQQQRYDYQVRYLEYWNSTAACTRSGQPVDAIIAPTSPTTAYRPSEGMYFGYTGVYNVLDFSTVAVPVTKVDRAQDIQVEDYSPSGDLDAAIWKQYNPDLFHGSPVGVQVICRRLEEEKVLAIAEEVQATLG</sequence>
<dbReference type="EMBL" id="JAPQKI010000010">
    <property type="protein sequence ID" value="KAJ5084964.1"/>
    <property type="molecule type" value="Genomic_DNA"/>
</dbReference>
<dbReference type="SUPFAM" id="SSF75304">
    <property type="entry name" value="Amidase signature (AS) enzymes"/>
    <property type="match status" value="1"/>
</dbReference>
<evidence type="ECO:0000256" key="1">
    <source>
        <dbReference type="ARBA" id="ARBA00009199"/>
    </source>
</evidence>
<dbReference type="GeneID" id="81361205"/>
<feature type="active site" description="Charge relay system" evidence="3">
    <location>
        <position position="211"/>
    </location>
</feature>
<feature type="domain" description="Amidase" evidence="4">
    <location>
        <begin position="78"/>
        <end position="233"/>
    </location>
</feature>
<feature type="domain" description="Amidase" evidence="4">
    <location>
        <begin position="259"/>
        <end position="570"/>
    </location>
</feature>
<dbReference type="PIRSF" id="PIRSF001221">
    <property type="entry name" value="Amidase_fungi"/>
    <property type="match status" value="1"/>
</dbReference>
<comment type="similarity">
    <text evidence="1">Belongs to the amidase family.</text>
</comment>
<feature type="active site" description="Charge relay system" evidence="3">
    <location>
        <position position="134"/>
    </location>
</feature>
<evidence type="ECO:0000256" key="2">
    <source>
        <dbReference type="ARBA" id="ARBA00022801"/>
    </source>
</evidence>
<dbReference type="InterPro" id="IPR023631">
    <property type="entry name" value="Amidase_dom"/>
</dbReference>
<evidence type="ECO:0000313" key="6">
    <source>
        <dbReference type="Proteomes" id="UP001149074"/>
    </source>
</evidence>
<evidence type="ECO:0000259" key="4">
    <source>
        <dbReference type="Pfam" id="PF01425"/>
    </source>
</evidence>
<evidence type="ECO:0000313" key="5">
    <source>
        <dbReference type="EMBL" id="KAJ5084964.1"/>
    </source>
</evidence>
<protein>
    <submittedName>
        <fullName evidence="5">Amidase</fullName>
    </submittedName>
</protein>
<evidence type="ECO:0000256" key="3">
    <source>
        <dbReference type="PIRSR" id="PIRSR001221-1"/>
    </source>
</evidence>
<keyword evidence="6" id="KW-1185">Reference proteome</keyword>
<reference evidence="5" key="2">
    <citation type="journal article" date="2023" name="IMA Fungus">
        <title>Comparative genomic study of the Penicillium genus elucidates a diverse pangenome and 15 lateral gene transfer events.</title>
        <authorList>
            <person name="Petersen C."/>
            <person name="Sorensen T."/>
            <person name="Nielsen M.R."/>
            <person name="Sondergaard T.E."/>
            <person name="Sorensen J.L."/>
            <person name="Fitzpatrick D.A."/>
            <person name="Frisvad J.C."/>
            <person name="Nielsen K.L."/>
        </authorList>
    </citation>
    <scope>NUCLEOTIDE SEQUENCE</scope>
    <source>
        <strain evidence="5">IBT 30761</strain>
    </source>
</reference>
<dbReference type="AlphaFoldDB" id="A0A9W9ENH4"/>
<name>A0A9W9ENH4_9EURO</name>
<dbReference type="PANTHER" id="PTHR46072:SF2">
    <property type="entry name" value="AMIDASE (EUROFUNG)"/>
    <property type="match status" value="1"/>
</dbReference>
<proteinExistence type="inferred from homology"/>
<dbReference type="OrthoDB" id="6428749at2759"/>
<keyword evidence="2" id="KW-0378">Hydrolase</keyword>
<dbReference type="Gene3D" id="3.90.1300.10">
    <property type="entry name" value="Amidase signature (AS) domain"/>
    <property type="match status" value="1"/>
</dbReference>
<accession>A0A9W9ENH4</accession>